<accession>A0A0E9Q6V4</accession>
<proteinExistence type="predicted"/>
<organism evidence="1">
    <name type="scientific">Anguilla anguilla</name>
    <name type="common">European freshwater eel</name>
    <name type="synonym">Muraena anguilla</name>
    <dbReference type="NCBI Taxonomy" id="7936"/>
    <lineage>
        <taxon>Eukaryota</taxon>
        <taxon>Metazoa</taxon>
        <taxon>Chordata</taxon>
        <taxon>Craniata</taxon>
        <taxon>Vertebrata</taxon>
        <taxon>Euteleostomi</taxon>
        <taxon>Actinopterygii</taxon>
        <taxon>Neopterygii</taxon>
        <taxon>Teleostei</taxon>
        <taxon>Anguilliformes</taxon>
        <taxon>Anguillidae</taxon>
        <taxon>Anguilla</taxon>
    </lineage>
</organism>
<sequence>MNVVSMEIYYIQLSCSVLWSSPVFFDQKFFHTLLGSLKQML</sequence>
<reference evidence="1" key="1">
    <citation type="submission" date="2014-11" db="EMBL/GenBank/DDBJ databases">
        <authorList>
            <person name="Amaro Gonzalez C."/>
        </authorList>
    </citation>
    <scope>NUCLEOTIDE SEQUENCE</scope>
</reference>
<dbReference type="EMBL" id="GBXM01096502">
    <property type="protein sequence ID" value="JAH12075.1"/>
    <property type="molecule type" value="Transcribed_RNA"/>
</dbReference>
<name>A0A0E9Q6V4_ANGAN</name>
<protein>
    <submittedName>
        <fullName evidence="1">Uncharacterized protein</fullName>
    </submittedName>
</protein>
<evidence type="ECO:0000313" key="1">
    <source>
        <dbReference type="EMBL" id="JAH12075.1"/>
    </source>
</evidence>
<reference evidence="1" key="2">
    <citation type="journal article" date="2015" name="Fish Shellfish Immunol.">
        <title>Early steps in the European eel (Anguilla anguilla)-Vibrio vulnificus interaction in the gills: Role of the RtxA13 toxin.</title>
        <authorList>
            <person name="Callol A."/>
            <person name="Pajuelo D."/>
            <person name="Ebbesson L."/>
            <person name="Teles M."/>
            <person name="MacKenzie S."/>
            <person name="Amaro C."/>
        </authorList>
    </citation>
    <scope>NUCLEOTIDE SEQUENCE</scope>
</reference>
<dbReference type="AlphaFoldDB" id="A0A0E9Q6V4"/>